<evidence type="ECO:0000313" key="1">
    <source>
        <dbReference type="EMBL" id="DAF59882.1"/>
    </source>
</evidence>
<sequence length="125" mass="14780">MNKRVVKVDKENHIIWFDDGSNEYYTTEDSTIDKEYQNGNHASYYGGKDNPYECDKVINAWGKHNNWSFQDGWYLGTVLRYLCRNGNKKGNSKEQDLQKCINYLQMYLDKLKSKKGQTEPLDYTE</sequence>
<keyword evidence="1" id="KW-0418">Kinase</keyword>
<dbReference type="InterPro" id="IPR021739">
    <property type="entry name" value="SaV-like"/>
</dbReference>
<reference evidence="1" key="1">
    <citation type="journal article" date="2021" name="Proc. Natl. Acad. Sci. U.S.A.">
        <title>A Catalog of Tens of Thousands of Viruses from Human Metagenomes Reveals Hidden Associations with Chronic Diseases.</title>
        <authorList>
            <person name="Tisza M.J."/>
            <person name="Buck C.B."/>
        </authorList>
    </citation>
    <scope>NUCLEOTIDE SEQUENCE</scope>
    <source>
        <strain evidence="1">CtwDi18</strain>
    </source>
</reference>
<name>A0A8S5TAV6_9CAUD</name>
<dbReference type="EMBL" id="BK032778">
    <property type="protein sequence ID" value="DAF59882.1"/>
    <property type="molecule type" value="Genomic_DNA"/>
</dbReference>
<organism evidence="1">
    <name type="scientific">Siphoviridae sp. ctwDi18</name>
    <dbReference type="NCBI Taxonomy" id="2827970"/>
    <lineage>
        <taxon>Viruses</taxon>
        <taxon>Duplodnaviria</taxon>
        <taxon>Heunggongvirae</taxon>
        <taxon>Uroviricota</taxon>
        <taxon>Caudoviricetes</taxon>
    </lineage>
</organism>
<protein>
    <submittedName>
        <fullName evidence="1">Nucelotide kinase</fullName>
    </submittedName>
</protein>
<accession>A0A8S5TAV6</accession>
<proteinExistence type="predicted"/>
<dbReference type="GO" id="GO:0016301">
    <property type="term" value="F:kinase activity"/>
    <property type="evidence" value="ECO:0007669"/>
    <property type="project" value="UniProtKB-KW"/>
</dbReference>
<keyword evidence="1" id="KW-0808">Transferase</keyword>
<dbReference type="Pfam" id="PF11753">
    <property type="entry name" value="DUF3310"/>
    <property type="match status" value="1"/>
</dbReference>